<keyword evidence="1" id="KW-1133">Transmembrane helix</keyword>
<evidence type="ECO:0000313" key="2">
    <source>
        <dbReference type="Proteomes" id="UP001165740"/>
    </source>
</evidence>
<accession>A0A9W2ZKV2</accession>
<keyword evidence="1" id="KW-0472">Membrane</keyword>
<dbReference type="AlphaFoldDB" id="A0A9W2ZKV2"/>
<gene>
    <name evidence="3" type="primary">LOC129924521</name>
</gene>
<evidence type="ECO:0000256" key="1">
    <source>
        <dbReference type="SAM" id="Phobius"/>
    </source>
</evidence>
<feature type="transmembrane region" description="Helical" evidence="1">
    <location>
        <begin position="48"/>
        <end position="73"/>
    </location>
</feature>
<evidence type="ECO:0000313" key="3">
    <source>
        <dbReference type="RefSeq" id="XP_055875616.1"/>
    </source>
</evidence>
<name>A0A9W2ZKV2_BIOGL</name>
<dbReference type="GeneID" id="129924521"/>
<dbReference type="OrthoDB" id="10303673at2759"/>
<organism evidence="2 3">
    <name type="scientific">Biomphalaria glabrata</name>
    <name type="common">Bloodfluke planorb</name>
    <name type="synonym">Freshwater snail</name>
    <dbReference type="NCBI Taxonomy" id="6526"/>
    <lineage>
        <taxon>Eukaryota</taxon>
        <taxon>Metazoa</taxon>
        <taxon>Spiralia</taxon>
        <taxon>Lophotrochozoa</taxon>
        <taxon>Mollusca</taxon>
        <taxon>Gastropoda</taxon>
        <taxon>Heterobranchia</taxon>
        <taxon>Euthyneura</taxon>
        <taxon>Panpulmonata</taxon>
        <taxon>Hygrophila</taxon>
        <taxon>Lymnaeoidea</taxon>
        <taxon>Planorbidae</taxon>
        <taxon>Biomphalaria</taxon>
    </lineage>
</organism>
<keyword evidence="1" id="KW-0812">Transmembrane</keyword>
<protein>
    <submittedName>
        <fullName evidence="3">Uncharacterized protein LOC129924521 isoform X1</fullName>
    </submittedName>
</protein>
<feature type="transmembrane region" description="Helical" evidence="1">
    <location>
        <begin position="79"/>
        <end position="102"/>
    </location>
</feature>
<dbReference type="Proteomes" id="UP001165740">
    <property type="component" value="Chromosome 2"/>
</dbReference>
<keyword evidence="2" id="KW-1185">Reference proteome</keyword>
<proteinExistence type="predicted"/>
<sequence>MGTHHDNPFQPYSPTLISETETCLESLDIHDGTVEAETKDISGRLLSLSYIASCIVGLVLLSIGVYLTVLGYVDSEMDYVIIGSSGIFAGLCFNFVFVYQIFKKMNNKFRKKEIYEPNKHTSVKAAPSILQQETGETTPEVLQSKYAYNRGILKSNYCSKCQNSKTVYFRADIEEEGKETKVILLNQARLNDHCNGRDDGTKLGSERRNKLNKQNQKLKLNGLIDHKQEKSIANKNNSVQKVAKGSLATQQDNNQKQNFSQATQQGHVTHQIHKRIKCKTRPKENYQACNVSISDQEKLLNQTSSPLIQPSPDVQVSKDSSLTRVKRKAQLKVVIETHSTTDRVNDFNSLTTTAVQHVQTVEACVHTLHTANNCDSGKASIDSLSMLDENDNVFLKGCSGNISPCKDVSDDFQFSMSDSISLDFRHQTDKKMAFLDVSKYSDTSSIEASEHRLPSIDVGEHRLVFIDVSNLRLLSNDLGRHILSPGDLGKLLKSASDVTKLKSPGDVDKHAGLFPNHNVTQHKLPSNDRILTSSATKNNYSYGFRTIDDHIEVLSD</sequence>
<dbReference type="RefSeq" id="XP_055875616.1">
    <property type="nucleotide sequence ID" value="XM_056019641.1"/>
</dbReference>
<reference evidence="3" key="1">
    <citation type="submission" date="2025-08" db="UniProtKB">
        <authorList>
            <consortium name="RefSeq"/>
        </authorList>
    </citation>
    <scope>IDENTIFICATION</scope>
</reference>